<dbReference type="InterPro" id="IPR032675">
    <property type="entry name" value="LRR_dom_sf"/>
</dbReference>
<organism evidence="3 4">
    <name type="scientific">Durio zibethinus</name>
    <name type="common">Durian</name>
    <dbReference type="NCBI Taxonomy" id="66656"/>
    <lineage>
        <taxon>Eukaryota</taxon>
        <taxon>Viridiplantae</taxon>
        <taxon>Streptophyta</taxon>
        <taxon>Embryophyta</taxon>
        <taxon>Tracheophyta</taxon>
        <taxon>Spermatophyta</taxon>
        <taxon>Magnoliopsida</taxon>
        <taxon>eudicotyledons</taxon>
        <taxon>Gunneridae</taxon>
        <taxon>Pentapetalae</taxon>
        <taxon>rosids</taxon>
        <taxon>malvids</taxon>
        <taxon>Malvales</taxon>
        <taxon>Malvaceae</taxon>
        <taxon>Helicteroideae</taxon>
        <taxon>Durio</taxon>
    </lineage>
</organism>
<keyword evidence="1" id="KW-0611">Plant defense</keyword>
<reference evidence="4" key="1">
    <citation type="submission" date="2025-08" db="UniProtKB">
        <authorList>
            <consortium name="RefSeq"/>
        </authorList>
    </citation>
    <scope>IDENTIFICATION</scope>
    <source>
        <tissue evidence="4">Fruit stalk</tissue>
    </source>
</reference>
<name>A0A6P5YXK6_DURZI</name>
<dbReference type="Pfam" id="PF23247">
    <property type="entry name" value="LRR_RPS2"/>
    <property type="match status" value="2"/>
</dbReference>
<keyword evidence="3" id="KW-1185">Reference proteome</keyword>
<dbReference type="InterPro" id="IPR050905">
    <property type="entry name" value="Plant_NBS-LRR"/>
</dbReference>
<dbReference type="PANTHER" id="PTHR33463:SF198">
    <property type="entry name" value="RPP4C3"/>
    <property type="match status" value="1"/>
</dbReference>
<evidence type="ECO:0000256" key="1">
    <source>
        <dbReference type="ARBA" id="ARBA00022821"/>
    </source>
</evidence>
<protein>
    <submittedName>
        <fullName evidence="4">Uncharacterized protein LOC111295800</fullName>
    </submittedName>
</protein>
<dbReference type="Proteomes" id="UP000515121">
    <property type="component" value="Unplaced"/>
</dbReference>
<dbReference type="InterPro" id="IPR057135">
    <property type="entry name" value="At4g27190-like_LRR"/>
</dbReference>
<evidence type="ECO:0000313" key="4">
    <source>
        <dbReference type="RefSeq" id="XP_022745269.1"/>
    </source>
</evidence>
<dbReference type="KEGG" id="dzi:111295800"/>
<proteinExistence type="predicted"/>
<dbReference type="AlphaFoldDB" id="A0A6P5YXK6"/>
<dbReference type="Gene3D" id="3.80.10.10">
    <property type="entry name" value="Ribonuclease Inhibitor"/>
    <property type="match status" value="2"/>
</dbReference>
<gene>
    <name evidence="4" type="primary">LOC111295800</name>
</gene>
<accession>A0A6P5YXK6</accession>
<dbReference type="GeneID" id="111295800"/>
<dbReference type="PANTHER" id="PTHR33463">
    <property type="entry name" value="NB-ARC DOMAIN-CONTAINING PROTEIN-RELATED"/>
    <property type="match status" value="1"/>
</dbReference>
<feature type="domain" description="Disease resistance protein At4g27190-like leucine-rich repeats" evidence="2">
    <location>
        <begin position="93"/>
        <end position="204"/>
    </location>
</feature>
<evidence type="ECO:0000259" key="2">
    <source>
        <dbReference type="Pfam" id="PF23247"/>
    </source>
</evidence>
<dbReference type="SUPFAM" id="SSF52047">
    <property type="entry name" value="RNI-like"/>
    <property type="match status" value="1"/>
</dbReference>
<evidence type="ECO:0000313" key="3">
    <source>
        <dbReference type="Proteomes" id="UP000515121"/>
    </source>
</evidence>
<sequence length="250" mass="28331">MMDIIFQSLRLLRLYDLPELRVAWKDPVEVVNFQNLTRLCVDSCRRLRYILSPTIARNLPQLSSLWIIECEELGQIIEKDGQTSSRGHHLQPIRFPNLTEIHIYSCENLKCLFPVSVAHGLPKLQILRVVNVSKLEQVFEQSGDEANGSEEKGKVIQIPQLGTLLLEKLPNLVSFSSVGYHFVFPSLKFLAIRGCPNISTSFSVDSEESGYAKTEAIRSIDENIVEDSTTAQQTTWPIGSDIEWCRPWSG</sequence>
<feature type="domain" description="Disease resistance protein At4g27190-like leucine-rich repeats" evidence="2">
    <location>
        <begin position="5"/>
        <end position="71"/>
    </location>
</feature>
<dbReference type="RefSeq" id="XP_022745269.1">
    <property type="nucleotide sequence ID" value="XM_022889534.1"/>
</dbReference>
<dbReference type="OrthoDB" id="998547at2759"/>